<dbReference type="Proteomes" id="UP000037315">
    <property type="component" value="Unassembled WGS sequence"/>
</dbReference>
<dbReference type="InterPro" id="IPR014755">
    <property type="entry name" value="Cu-Rt/internalin_Ig-like"/>
</dbReference>
<evidence type="ECO:0000256" key="1">
    <source>
        <dbReference type="ARBA" id="ARBA00004418"/>
    </source>
</evidence>
<evidence type="ECO:0000256" key="3">
    <source>
        <dbReference type="ARBA" id="ARBA00022723"/>
    </source>
</evidence>
<protein>
    <recommendedName>
        <fullName evidence="7">Copper resistance protein C</fullName>
    </recommendedName>
</protein>
<keyword evidence="6 7" id="KW-0186">Copper</keyword>
<dbReference type="SUPFAM" id="SSF81296">
    <property type="entry name" value="E set domains"/>
    <property type="match status" value="1"/>
</dbReference>
<dbReference type="PANTHER" id="PTHR34820">
    <property type="entry name" value="INNER MEMBRANE PROTEIN YEBZ"/>
    <property type="match status" value="1"/>
</dbReference>
<dbReference type="GO" id="GO:0042597">
    <property type="term" value="C:periplasmic space"/>
    <property type="evidence" value="ECO:0007669"/>
    <property type="project" value="UniProtKB-SubCell"/>
</dbReference>
<proteinExistence type="inferred from homology"/>
<comment type="function">
    <text evidence="7">Involved in copper resistance.</text>
</comment>
<evidence type="ECO:0000256" key="2">
    <source>
        <dbReference type="ARBA" id="ARBA00010509"/>
    </source>
</evidence>
<evidence type="ECO:0000313" key="10">
    <source>
        <dbReference type="EMBL" id="KMV32984.1"/>
    </source>
</evidence>
<name>A0A0J8Y6F2_9ENTR</name>
<feature type="signal peptide" evidence="8">
    <location>
        <begin position="1"/>
        <end position="26"/>
    </location>
</feature>
<comment type="subcellular location">
    <subcellularLocation>
        <location evidence="1 7">Periplasm</location>
    </subcellularLocation>
</comment>
<dbReference type="STRING" id="1121863.GCA_000621185_00871"/>
<comment type="caution">
    <text evidence="10">The sequence shown here is derived from an EMBL/GenBank/DDBJ whole genome shotgun (WGS) entry which is preliminary data.</text>
</comment>
<dbReference type="GO" id="GO:0005507">
    <property type="term" value="F:copper ion binding"/>
    <property type="evidence" value="ECO:0007669"/>
    <property type="project" value="UniProtKB-UniRule"/>
</dbReference>
<dbReference type="NCBIfam" id="NF033814">
    <property type="entry name" value="copper_CopC"/>
    <property type="match status" value="1"/>
</dbReference>
<sequence length="124" mass="13157">MAFSVSRAACLSTFVIALFSAPAVFAHAHLKAQTPAANSTVERAPQSLSLRFSEGVEPAFSGVKITGPAGKAVNTGKVARDANDDKLLVVPLTQTLAAGDYQVEWHVVSVDSHKTKGQYRFTVK</sequence>
<dbReference type="FunFam" id="2.60.40.1220:FF:000001">
    <property type="entry name" value="CopC domain-containing protein YobA"/>
    <property type="match status" value="1"/>
</dbReference>
<evidence type="ECO:0000256" key="6">
    <source>
        <dbReference type="ARBA" id="ARBA00023008"/>
    </source>
</evidence>
<dbReference type="AlphaFoldDB" id="A0A0J8Y6F2"/>
<dbReference type="GO" id="GO:0046688">
    <property type="term" value="P:response to copper ion"/>
    <property type="evidence" value="ECO:0007669"/>
    <property type="project" value="UniProtKB-UniRule"/>
</dbReference>
<evidence type="ECO:0000313" key="11">
    <source>
        <dbReference type="Proteomes" id="UP000037315"/>
    </source>
</evidence>
<evidence type="ECO:0000256" key="8">
    <source>
        <dbReference type="SAM" id="SignalP"/>
    </source>
</evidence>
<dbReference type="OrthoDB" id="9796814at2"/>
<evidence type="ECO:0000256" key="7">
    <source>
        <dbReference type="RuleBase" id="RU369037"/>
    </source>
</evidence>
<keyword evidence="11" id="KW-1185">Reference proteome</keyword>
<evidence type="ECO:0000256" key="4">
    <source>
        <dbReference type="ARBA" id="ARBA00022729"/>
    </source>
</evidence>
<dbReference type="InterPro" id="IPR032694">
    <property type="entry name" value="CopC/D"/>
</dbReference>
<dbReference type="NCBIfam" id="NF007636">
    <property type="entry name" value="PRK10301.1"/>
    <property type="match status" value="1"/>
</dbReference>
<feature type="domain" description="CopC" evidence="9">
    <location>
        <begin position="27"/>
        <end position="123"/>
    </location>
</feature>
<dbReference type="InterPro" id="IPR014756">
    <property type="entry name" value="Ig_E-set"/>
</dbReference>
<dbReference type="PATRIC" id="fig|1656095.3.peg.2013"/>
<dbReference type="PANTHER" id="PTHR34820:SF4">
    <property type="entry name" value="INNER MEMBRANE PROTEIN YEBZ"/>
    <property type="match status" value="1"/>
</dbReference>
<gene>
    <name evidence="10" type="ORF">ACH50_19840</name>
</gene>
<dbReference type="Pfam" id="PF04234">
    <property type="entry name" value="CopC"/>
    <property type="match status" value="1"/>
</dbReference>
<accession>A0A0J8Y6F2</accession>
<dbReference type="EMBL" id="LFEJ01000025">
    <property type="protein sequence ID" value="KMV32984.1"/>
    <property type="molecule type" value="Genomic_DNA"/>
</dbReference>
<dbReference type="RefSeq" id="WP_024560719.1">
    <property type="nucleotide sequence ID" value="NZ_LFEJ01000025.1"/>
</dbReference>
<dbReference type="Gene3D" id="2.60.40.1220">
    <property type="match status" value="1"/>
</dbReference>
<reference evidence="10 11" key="1">
    <citation type="submission" date="2015-06" db="EMBL/GenBank/DDBJ databases">
        <title>Genome sequencing of Cronobacter sp. strain DJ34 isolated from petroleum contaminated sludge of Duliajan Oil Fields, Assam, India.</title>
        <authorList>
            <person name="Pal S."/>
            <person name="Banerjee T.D."/>
            <person name="Roy A."/>
            <person name="Sar P."/>
            <person name="Kazy S.K."/>
        </authorList>
    </citation>
    <scope>NUCLEOTIDE SEQUENCE [LARGE SCALE GENOMIC DNA]</scope>
    <source>
        <strain evidence="10 11">DJ34</strain>
    </source>
</reference>
<dbReference type="GO" id="GO:0005886">
    <property type="term" value="C:plasma membrane"/>
    <property type="evidence" value="ECO:0007669"/>
    <property type="project" value="TreeGrafter"/>
</dbReference>
<feature type="chain" id="PRO_5005311999" description="Copper resistance protein C" evidence="8">
    <location>
        <begin position="27"/>
        <end position="124"/>
    </location>
</feature>
<organism evidence="10 11">
    <name type="scientific">Franconibacter pulveris</name>
    <dbReference type="NCBI Taxonomy" id="435910"/>
    <lineage>
        <taxon>Bacteria</taxon>
        <taxon>Pseudomonadati</taxon>
        <taxon>Pseudomonadota</taxon>
        <taxon>Gammaproteobacteria</taxon>
        <taxon>Enterobacterales</taxon>
        <taxon>Enterobacteriaceae</taxon>
        <taxon>Franconibacter</taxon>
    </lineage>
</organism>
<dbReference type="InterPro" id="IPR047685">
    <property type="entry name" value="CopC-like"/>
</dbReference>
<comment type="similarity">
    <text evidence="2 7">Belongs to the CopC family.</text>
</comment>
<keyword evidence="4 7" id="KW-0732">Signal</keyword>
<evidence type="ECO:0000256" key="5">
    <source>
        <dbReference type="ARBA" id="ARBA00022764"/>
    </source>
</evidence>
<dbReference type="GO" id="GO:0006825">
    <property type="term" value="P:copper ion transport"/>
    <property type="evidence" value="ECO:0007669"/>
    <property type="project" value="InterPro"/>
</dbReference>
<keyword evidence="5 7" id="KW-0574">Periplasm</keyword>
<evidence type="ECO:0000259" key="9">
    <source>
        <dbReference type="Pfam" id="PF04234"/>
    </source>
</evidence>
<keyword evidence="3 7" id="KW-0479">Metal-binding</keyword>
<dbReference type="InterPro" id="IPR007348">
    <property type="entry name" value="CopC_dom"/>
</dbReference>